<dbReference type="InterPro" id="IPR000504">
    <property type="entry name" value="RRM_dom"/>
</dbReference>
<dbReference type="PANTHER" id="PTHR48027">
    <property type="entry name" value="HETEROGENEOUS NUCLEAR RIBONUCLEOPROTEIN 87F-RELATED"/>
    <property type="match status" value="1"/>
</dbReference>
<gene>
    <name evidence="4" type="primary">SLIRP</name>
</gene>
<dbReference type="InterPro" id="IPR012677">
    <property type="entry name" value="Nucleotide-bd_a/b_plait_sf"/>
</dbReference>
<dbReference type="SMART" id="SM00360">
    <property type="entry name" value="RRM"/>
    <property type="match status" value="1"/>
</dbReference>
<evidence type="ECO:0000256" key="1">
    <source>
        <dbReference type="ARBA" id="ARBA00022884"/>
    </source>
</evidence>
<name>A0AAZ3S099_ONCTS</name>
<dbReference type="Pfam" id="PF00076">
    <property type="entry name" value="RRM_1"/>
    <property type="match status" value="1"/>
</dbReference>
<reference evidence="4" key="3">
    <citation type="submission" date="2025-09" db="UniProtKB">
        <authorList>
            <consortium name="Ensembl"/>
        </authorList>
    </citation>
    <scope>IDENTIFICATION</scope>
</reference>
<sequence>MAGSSKKVYEVFVSKIPWTLASSKHVKNLKNGIKVTVGSVLLGRELLWALATCATFTSTSFSLPLQQCSFEEMKDYFGQFGQVKKCLVPFDKETGFHRGFCWIGYTSEEGLNNALQKDPHVLEGSTLQVQRNRKVFLGQKTNKEVVETS</sequence>
<proteinExistence type="predicted"/>
<dbReference type="Proteomes" id="UP000694402">
    <property type="component" value="Unassembled WGS sequence"/>
</dbReference>
<reference evidence="4" key="2">
    <citation type="submission" date="2025-08" db="UniProtKB">
        <authorList>
            <consortium name="Ensembl"/>
        </authorList>
    </citation>
    <scope>IDENTIFICATION</scope>
</reference>
<dbReference type="PROSITE" id="PS50102">
    <property type="entry name" value="RRM"/>
    <property type="match status" value="1"/>
</dbReference>
<evidence type="ECO:0000259" key="3">
    <source>
        <dbReference type="PROSITE" id="PS50102"/>
    </source>
</evidence>
<dbReference type="SUPFAM" id="SSF54928">
    <property type="entry name" value="RNA-binding domain, RBD"/>
    <property type="match status" value="1"/>
</dbReference>
<dbReference type="InterPro" id="IPR035979">
    <property type="entry name" value="RBD_domain_sf"/>
</dbReference>
<reference evidence="5" key="1">
    <citation type="journal article" date="2018" name="PLoS ONE">
        <title>Chinook salmon (Oncorhynchus tshawytscha) genome and transcriptome.</title>
        <authorList>
            <person name="Christensen K.A."/>
            <person name="Leong J.S."/>
            <person name="Sakhrani D."/>
            <person name="Biagi C.A."/>
            <person name="Minkley D.R."/>
            <person name="Withler R.E."/>
            <person name="Rondeau E.B."/>
            <person name="Koop B.F."/>
            <person name="Devlin R.H."/>
        </authorList>
    </citation>
    <scope>NUCLEOTIDE SEQUENCE [LARGE SCALE GENOMIC DNA]</scope>
</reference>
<keyword evidence="1 2" id="KW-0694">RNA-binding</keyword>
<evidence type="ECO:0000313" key="5">
    <source>
        <dbReference type="Proteomes" id="UP000694402"/>
    </source>
</evidence>
<keyword evidence="5" id="KW-1185">Reference proteome</keyword>
<accession>A0AAZ3S099</accession>
<protein>
    <recommendedName>
        <fullName evidence="3">RRM domain-containing protein</fullName>
    </recommendedName>
</protein>
<evidence type="ECO:0000313" key="4">
    <source>
        <dbReference type="Ensembl" id="ENSOTSP00005147141.1"/>
    </source>
</evidence>
<dbReference type="InterPro" id="IPR052462">
    <property type="entry name" value="SLIRP/GR-RBP-like"/>
</dbReference>
<dbReference type="AlphaFoldDB" id="A0AAZ3S099"/>
<dbReference type="GO" id="GO:0003723">
    <property type="term" value="F:RNA binding"/>
    <property type="evidence" value="ECO:0007669"/>
    <property type="project" value="UniProtKB-UniRule"/>
</dbReference>
<dbReference type="Ensembl" id="ENSOTST00005165213.1">
    <property type="protein sequence ID" value="ENSOTSP00005147141.1"/>
    <property type="gene ID" value="ENSOTSG00005055220.1"/>
</dbReference>
<dbReference type="Gene3D" id="3.30.70.330">
    <property type="match status" value="1"/>
</dbReference>
<organism evidence="4 5">
    <name type="scientific">Oncorhynchus tshawytscha</name>
    <name type="common">Chinook salmon</name>
    <name type="synonym">Salmo tshawytscha</name>
    <dbReference type="NCBI Taxonomy" id="74940"/>
    <lineage>
        <taxon>Eukaryota</taxon>
        <taxon>Metazoa</taxon>
        <taxon>Chordata</taxon>
        <taxon>Craniata</taxon>
        <taxon>Vertebrata</taxon>
        <taxon>Euteleostomi</taxon>
        <taxon>Actinopterygii</taxon>
        <taxon>Neopterygii</taxon>
        <taxon>Teleostei</taxon>
        <taxon>Protacanthopterygii</taxon>
        <taxon>Salmoniformes</taxon>
        <taxon>Salmonidae</taxon>
        <taxon>Salmoninae</taxon>
        <taxon>Oncorhynchus</taxon>
    </lineage>
</organism>
<dbReference type="GeneTree" id="ENSGT00390000008624"/>
<feature type="domain" description="RRM" evidence="3">
    <location>
        <begin position="62"/>
        <end position="142"/>
    </location>
</feature>
<evidence type="ECO:0000256" key="2">
    <source>
        <dbReference type="PROSITE-ProRule" id="PRU00176"/>
    </source>
</evidence>